<evidence type="ECO:0000313" key="2">
    <source>
        <dbReference type="Proteomes" id="UP000193623"/>
    </source>
</evidence>
<protein>
    <submittedName>
        <fullName evidence="1">Uncharacterized protein</fullName>
    </submittedName>
</protein>
<accession>A0A1Y5SUP2</accession>
<dbReference type="Proteomes" id="UP000193623">
    <property type="component" value="Unassembled WGS sequence"/>
</dbReference>
<dbReference type="AlphaFoldDB" id="A0A1Y5SUP2"/>
<gene>
    <name evidence="1" type="ORF">PSJ8397_02385</name>
</gene>
<organism evidence="1 2">
    <name type="scientific">Pseudooctadecabacter jejudonensis</name>
    <dbReference type="NCBI Taxonomy" id="1391910"/>
    <lineage>
        <taxon>Bacteria</taxon>
        <taxon>Pseudomonadati</taxon>
        <taxon>Pseudomonadota</taxon>
        <taxon>Alphaproteobacteria</taxon>
        <taxon>Rhodobacterales</taxon>
        <taxon>Paracoccaceae</taxon>
        <taxon>Pseudooctadecabacter</taxon>
    </lineage>
</organism>
<dbReference type="RefSeq" id="WP_143515450.1">
    <property type="nucleotide sequence ID" value="NZ_FWFT01000003.1"/>
</dbReference>
<dbReference type="EMBL" id="FWFT01000003">
    <property type="protein sequence ID" value="SLN45508.1"/>
    <property type="molecule type" value="Genomic_DNA"/>
</dbReference>
<sequence>MSWTKWNGRAVEGGRMVNSARFYTRYRGNLKVTLRVKKRPQDGGDVLLTSVVEVPIPDQTYEAKISHTDSIRAKQGKMAKTIAEDFEKRIKKYLSDVDRNAFRRAMAYEAPAGKAAYLTPLRKTLIEQVYNLTSQSDELDQLIDTVEAITAFVELGLLDALDQINPEMQAALTRFRRAKLFLGEAGVKAGFQDTLNGLTDEVSAPLGDQGLYGLGGKCLDQLDLAAWDFMASLYDLLLLVADTQDIAEVDRFNATSADLKSAQTMLQGLLAYSQTYHDSTDLAG</sequence>
<reference evidence="1 2" key="1">
    <citation type="submission" date="2017-03" db="EMBL/GenBank/DDBJ databases">
        <authorList>
            <person name="Afonso C.L."/>
            <person name="Miller P.J."/>
            <person name="Scott M.A."/>
            <person name="Spackman E."/>
            <person name="Goraichik I."/>
            <person name="Dimitrov K.M."/>
            <person name="Suarez D.L."/>
            <person name="Swayne D.E."/>
        </authorList>
    </citation>
    <scope>NUCLEOTIDE SEQUENCE [LARGE SCALE GENOMIC DNA]</scope>
    <source>
        <strain evidence="1 2">CECT 8397</strain>
    </source>
</reference>
<name>A0A1Y5SUP2_9RHOB</name>
<evidence type="ECO:0000313" key="1">
    <source>
        <dbReference type="EMBL" id="SLN45508.1"/>
    </source>
</evidence>
<keyword evidence="2" id="KW-1185">Reference proteome</keyword>
<proteinExistence type="predicted"/>